<proteinExistence type="predicted"/>
<reference evidence="2 3" key="1">
    <citation type="submission" date="2014-02" db="EMBL/GenBank/DDBJ databases">
        <title>The genome sequence of Colletotrichum simmondsii CBS122122.</title>
        <authorList>
            <person name="Baroncelli R."/>
            <person name="Thon M.R."/>
        </authorList>
    </citation>
    <scope>NUCLEOTIDE SEQUENCE [LARGE SCALE GENOMIC DNA]</scope>
    <source>
        <strain evidence="2 3">CBS122122</strain>
    </source>
</reference>
<dbReference type="AlphaFoldDB" id="A0A135RYV1"/>
<sequence length="93" mass="9697">MDTGSAAATTPAAAAAKTKKDQKQAWQAKTSGIFDTCDVSMTIWKTELPAVKRACPLASWIIAAAAAVAVAAGTPHTRQGPRHLEDLPGKRDP</sequence>
<dbReference type="Proteomes" id="UP000070328">
    <property type="component" value="Unassembled WGS sequence"/>
</dbReference>
<feature type="compositionally biased region" description="Basic and acidic residues" evidence="1">
    <location>
        <begin position="82"/>
        <end position="93"/>
    </location>
</feature>
<dbReference type="EMBL" id="JFBX01000764">
    <property type="protein sequence ID" value="KXH28687.1"/>
    <property type="molecule type" value="Genomic_DNA"/>
</dbReference>
<evidence type="ECO:0000313" key="3">
    <source>
        <dbReference type="Proteomes" id="UP000070328"/>
    </source>
</evidence>
<name>A0A135RYV1_9PEZI</name>
<comment type="caution">
    <text evidence="2">The sequence shown here is derived from an EMBL/GenBank/DDBJ whole genome shotgun (WGS) entry which is preliminary data.</text>
</comment>
<feature type="compositionally biased region" description="Low complexity" evidence="1">
    <location>
        <begin position="1"/>
        <end position="16"/>
    </location>
</feature>
<protein>
    <submittedName>
        <fullName evidence="2">Uncharacterized protein</fullName>
    </submittedName>
</protein>
<feature type="region of interest" description="Disordered" evidence="1">
    <location>
        <begin position="1"/>
        <end position="22"/>
    </location>
</feature>
<accession>A0A135RYV1</accession>
<evidence type="ECO:0000313" key="2">
    <source>
        <dbReference type="EMBL" id="KXH28687.1"/>
    </source>
</evidence>
<gene>
    <name evidence="2" type="ORF">CSIM01_08308</name>
</gene>
<feature type="region of interest" description="Disordered" evidence="1">
    <location>
        <begin position="72"/>
        <end position="93"/>
    </location>
</feature>
<evidence type="ECO:0000256" key="1">
    <source>
        <dbReference type="SAM" id="MobiDB-lite"/>
    </source>
</evidence>
<keyword evidence="3" id="KW-1185">Reference proteome</keyword>
<organism evidence="2 3">
    <name type="scientific">Colletotrichum simmondsii</name>
    <dbReference type="NCBI Taxonomy" id="703756"/>
    <lineage>
        <taxon>Eukaryota</taxon>
        <taxon>Fungi</taxon>
        <taxon>Dikarya</taxon>
        <taxon>Ascomycota</taxon>
        <taxon>Pezizomycotina</taxon>
        <taxon>Sordariomycetes</taxon>
        <taxon>Hypocreomycetidae</taxon>
        <taxon>Glomerellales</taxon>
        <taxon>Glomerellaceae</taxon>
        <taxon>Colletotrichum</taxon>
        <taxon>Colletotrichum acutatum species complex</taxon>
    </lineage>
</organism>